<evidence type="ECO:0000313" key="1">
    <source>
        <dbReference type="EMBL" id="GIY32590.1"/>
    </source>
</evidence>
<accession>A0AAV4SFR1</accession>
<organism evidence="1 2">
    <name type="scientific">Caerostris darwini</name>
    <dbReference type="NCBI Taxonomy" id="1538125"/>
    <lineage>
        <taxon>Eukaryota</taxon>
        <taxon>Metazoa</taxon>
        <taxon>Ecdysozoa</taxon>
        <taxon>Arthropoda</taxon>
        <taxon>Chelicerata</taxon>
        <taxon>Arachnida</taxon>
        <taxon>Araneae</taxon>
        <taxon>Araneomorphae</taxon>
        <taxon>Entelegynae</taxon>
        <taxon>Araneoidea</taxon>
        <taxon>Araneidae</taxon>
        <taxon>Caerostris</taxon>
    </lineage>
</organism>
<dbReference type="EMBL" id="BPLQ01007823">
    <property type="protein sequence ID" value="GIY32590.1"/>
    <property type="molecule type" value="Genomic_DNA"/>
</dbReference>
<protein>
    <submittedName>
        <fullName evidence="1">Uncharacterized protein</fullName>
    </submittedName>
</protein>
<gene>
    <name evidence="1" type="ORF">CDAR_412831</name>
</gene>
<keyword evidence="2" id="KW-1185">Reference proteome</keyword>
<sequence length="96" mass="10933">MWAIRTSRYRPGLKWLTGGLKVPGDGDGGFSGSKQKANRVWNFDLLLIGDRISLSAHIFGEKTERRLRRFFTVEKGEVLMGRMWSSANSFGIFMSF</sequence>
<reference evidence="1 2" key="1">
    <citation type="submission" date="2021-06" db="EMBL/GenBank/DDBJ databases">
        <title>Caerostris darwini draft genome.</title>
        <authorList>
            <person name="Kono N."/>
            <person name="Arakawa K."/>
        </authorList>
    </citation>
    <scope>NUCLEOTIDE SEQUENCE [LARGE SCALE GENOMIC DNA]</scope>
</reference>
<dbReference type="AlphaFoldDB" id="A0AAV4SFR1"/>
<comment type="caution">
    <text evidence="1">The sequence shown here is derived from an EMBL/GenBank/DDBJ whole genome shotgun (WGS) entry which is preliminary data.</text>
</comment>
<dbReference type="Proteomes" id="UP001054837">
    <property type="component" value="Unassembled WGS sequence"/>
</dbReference>
<proteinExistence type="predicted"/>
<evidence type="ECO:0000313" key="2">
    <source>
        <dbReference type="Proteomes" id="UP001054837"/>
    </source>
</evidence>
<name>A0AAV4SFR1_9ARAC</name>